<dbReference type="RefSeq" id="XP_022759691.1">
    <property type="nucleotide sequence ID" value="XM_022903956.1"/>
</dbReference>
<name>A0A6P6A4P1_DURZI</name>
<evidence type="ECO:0000256" key="2">
    <source>
        <dbReference type="ARBA" id="ARBA00023157"/>
    </source>
</evidence>
<evidence type="ECO:0000313" key="7">
    <source>
        <dbReference type="RefSeq" id="XP_022759691.1"/>
    </source>
</evidence>
<feature type="domain" description="Pectinesterase inhibitor" evidence="5">
    <location>
        <begin position="29"/>
        <end position="175"/>
    </location>
</feature>
<evidence type="ECO:0000256" key="1">
    <source>
        <dbReference type="ARBA" id="ARBA00022729"/>
    </source>
</evidence>
<keyword evidence="1 4" id="KW-0732">Signal</keyword>
<dbReference type="PANTHER" id="PTHR36710:SF18">
    <property type="entry name" value="PECTINESTERASE INHIBITOR 5-RELATED"/>
    <property type="match status" value="1"/>
</dbReference>
<reference evidence="7" key="1">
    <citation type="submission" date="2025-08" db="UniProtKB">
        <authorList>
            <consortium name="RefSeq"/>
        </authorList>
    </citation>
    <scope>IDENTIFICATION</scope>
    <source>
        <tissue evidence="7">Fruit stalk</tissue>
    </source>
</reference>
<feature type="signal peptide" evidence="4">
    <location>
        <begin position="1"/>
        <end position="26"/>
    </location>
</feature>
<evidence type="ECO:0000313" key="6">
    <source>
        <dbReference type="Proteomes" id="UP000515121"/>
    </source>
</evidence>
<keyword evidence="6" id="KW-1185">Reference proteome</keyword>
<dbReference type="InterPro" id="IPR006501">
    <property type="entry name" value="Pectinesterase_inhib_dom"/>
</dbReference>
<dbReference type="Pfam" id="PF04043">
    <property type="entry name" value="PMEI"/>
    <property type="match status" value="1"/>
</dbReference>
<organism evidence="6 7">
    <name type="scientific">Durio zibethinus</name>
    <name type="common">Durian</name>
    <dbReference type="NCBI Taxonomy" id="66656"/>
    <lineage>
        <taxon>Eukaryota</taxon>
        <taxon>Viridiplantae</taxon>
        <taxon>Streptophyta</taxon>
        <taxon>Embryophyta</taxon>
        <taxon>Tracheophyta</taxon>
        <taxon>Spermatophyta</taxon>
        <taxon>Magnoliopsida</taxon>
        <taxon>eudicotyledons</taxon>
        <taxon>Gunneridae</taxon>
        <taxon>Pentapetalae</taxon>
        <taxon>rosids</taxon>
        <taxon>malvids</taxon>
        <taxon>Malvales</taxon>
        <taxon>Malvaceae</taxon>
        <taxon>Helicteroideae</taxon>
        <taxon>Durio</taxon>
    </lineage>
</organism>
<dbReference type="GO" id="GO:0004857">
    <property type="term" value="F:enzyme inhibitor activity"/>
    <property type="evidence" value="ECO:0007669"/>
    <property type="project" value="InterPro"/>
</dbReference>
<accession>A0A6P6A4P1</accession>
<evidence type="ECO:0000259" key="5">
    <source>
        <dbReference type="SMART" id="SM00856"/>
    </source>
</evidence>
<dbReference type="SUPFAM" id="SSF101148">
    <property type="entry name" value="Plant invertase/pectin methylesterase inhibitor"/>
    <property type="match status" value="1"/>
</dbReference>
<feature type="chain" id="PRO_5028130635" evidence="4">
    <location>
        <begin position="27"/>
        <end position="182"/>
    </location>
</feature>
<dbReference type="KEGG" id="dzi:111306053"/>
<dbReference type="NCBIfam" id="TIGR01614">
    <property type="entry name" value="PME_inhib"/>
    <property type="match status" value="1"/>
</dbReference>
<dbReference type="PANTHER" id="PTHR36710">
    <property type="entry name" value="PECTINESTERASE INHIBITOR-LIKE"/>
    <property type="match status" value="1"/>
</dbReference>
<dbReference type="SMART" id="SM00856">
    <property type="entry name" value="PMEI"/>
    <property type="match status" value="1"/>
</dbReference>
<sequence length="182" mass="19604">MRPITNSVAMLLSFSLCLSFLPLLNAAGNNTLLVAETCQKVKNTDLCISSLEAEHATQDADLAALALIAIKVASNNGSDTSVYMKKTLDGTTLEPAVEQNFEDCLDNYGSAMQQLDDSLAALVSRNYKDVKTWLQVAIDDATTCETGLKQRPGNDSDLLNKNNIFLQLCSNALDIVNVLASN</sequence>
<dbReference type="GeneID" id="111306053"/>
<evidence type="ECO:0000256" key="3">
    <source>
        <dbReference type="ARBA" id="ARBA00038471"/>
    </source>
</evidence>
<proteinExistence type="inferred from homology"/>
<dbReference type="AlphaFoldDB" id="A0A6P6A4P1"/>
<evidence type="ECO:0000256" key="4">
    <source>
        <dbReference type="SAM" id="SignalP"/>
    </source>
</evidence>
<dbReference type="InterPro" id="IPR035513">
    <property type="entry name" value="Invertase/methylesterase_inhib"/>
</dbReference>
<dbReference type="InterPro" id="IPR052421">
    <property type="entry name" value="PCW_Enzyme_Inhibitor"/>
</dbReference>
<gene>
    <name evidence="7" type="primary">LOC111306053</name>
</gene>
<dbReference type="Gene3D" id="1.20.140.40">
    <property type="entry name" value="Invertase/pectin methylesterase inhibitor family protein"/>
    <property type="match status" value="1"/>
</dbReference>
<comment type="similarity">
    <text evidence="3">Belongs to the PMEI family.</text>
</comment>
<dbReference type="Proteomes" id="UP000515121">
    <property type="component" value="Unplaced"/>
</dbReference>
<protein>
    <submittedName>
        <fullName evidence="7">Pectinesterase inhibitor-like</fullName>
    </submittedName>
</protein>
<keyword evidence="2" id="KW-1015">Disulfide bond</keyword>
<dbReference type="OrthoDB" id="841681at2759"/>